<evidence type="ECO:0000256" key="3">
    <source>
        <dbReference type="ARBA" id="ARBA00022475"/>
    </source>
</evidence>
<evidence type="ECO:0000256" key="6">
    <source>
        <dbReference type="ARBA" id="ARBA00023136"/>
    </source>
</evidence>
<feature type="transmembrane region" description="Helical" evidence="7">
    <location>
        <begin position="99"/>
        <end position="117"/>
    </location>
</feature>
<evidence type="ECO:0000256" key="4">
    <source>
        <dbReference type="ARBA" id="ARBA00022692"/>
    </source>
</evidence>
<dbReference type="PANTHER" id="PTHR42920:SF5">
    <property type="entry name" value="EAMA DOMAIN-CONTAINING PROTEIN"/>
    <property type="match status" value="1"/>
</dbReference>
<dbReference type="EMBL" id="JACSNR010000001">
    <property type="protein sequence ID" value="MBM6922402.1"/>
    <property type="molecule type" value="Genomic_DNA"/>
</dbReference>
<evidence type="ECO:0000313" key="10">
    <source>
        <dbReference type="Proteomes" id="UP000724149"/>
    </source>
</evidence>
<comment type="caution">
    <text evidence="9">The sequence shown here is derived from an EMBL/GenBank/DDBJ whole genome shotgun (WGS) entry which is preliminary data.</text>
</comment>
<dbReference type="SUPFAM" id="SSF103481">
    <property type="entry name" value="Multidrug resistance efflux transporter EmrE"/>
    <property type="match status" value="2"/>
</dbReference>
<comment type="similarity">
    <text evidence="2">Belongs to the EamA transporter family.</text>
</comment>
<keyword evidence="6 7" id="KW-0472">Membrane</keyword>
<feature type="transmembrane region" description="Helical" evidence="7">
    <location>
        <begin position="212"/>
        <end position="231"/>
    </location>
</feature>
<gene>
    <name evidence="9" type="ORF">H9X81_01660</name>
</gene>
<feature type="transmembrane region" description="Helical" evidence="7">
    <location>
        <begin position="69"/>
        <end position="87"/>
    </location>
</feature>
<feature type="transmembrane region" description="Helical" evidence="7">
    <location>
        <begin position="271"/>
        <end position="294"/>
    </location>
</feature>
<keyword evidence="10" id="KW-1185">Reference proteome</keyword>
<keyword evidence="3" id="KW-1003">Cell membrane</keyword>
<feature type="domain" description="EamA" evidence="8">
    <location>
        <begin position="10"/>
        <end position="140"/>
    </location>
</feature>
<keyword evidence="4 7" id="KW-0812">Transmembrane</keyword>
<evidence type="ECO:0000256" key="7">
    <source>
        <dbReference type="SAM" id="Phobius"/>
    </source>
</evidence>
<name>A0ABS2GIV4_9FIRM</name>
<dbReference type="InterPro" id="IPR000620">
    <property type="entry name" value="EamA_dom"/>
</dbReference>
<feature type="domain" description="EamA" evidence="8">
    <location>
        <begin position="151"/>
        <end position="286"/>
    </location>
</feature>
<dbReference type="Proteomes" id="UP000724149">
    <property type="component" value="Unassembled WGS sequence"/>
</dbReference>
<evidence type="ECO:0000256" key="5">
    <source>
        <dbReference type="ARBA" id="ARBA00022989"/>
    </source>
</evidence>
<comment type="subcellular location">
    <subcellularLocation>
        <location evidence="1">Cell membrane</location>
        <topology evidence="1">Multi-pass membrane protein</topology>
    </subcellularLocation>
</comment>
<feature type="transmembrane region" description="Helical" evidence="7">
    <location>
        <begin position="243"/>
        <end position="265"/>
    </location>
</feature>
<protein>
    <submittedName>
        <fullName evidence="9">DMT family transporter</fullName>
    </submittedName>
</protein>
<feature type="transmembrane region" description="Helical" evidence="7">
    <location>
        <begin position="38"/>
        <end position="57"/>
    </location>
</feature>
<proteinExistence type="inferred from homology"/>
<evidence type="ECO:0000256" key="2">
    <source>
        <dbReference type="ARBA" id="ARBA00007362"/>
    </source>
</evidence>
<accession>A0ABS2GIV4</accession>
<evidence type="ECO:0000313" key="9">
    <source>
        <dbReference type="EMBL" id="MBM6922402.1"/>
    </source>
</evidence>
<dbReference type="PANTHER" id="PTHR42920">
    <property type="entry name" value="OS03G0707200 PROTEIN-RELATED"/>
    <property type="match status" value="1"/>
</dbReference>
<feature type="transmembrane region" description="Helical" evidence="7">
    <location>
        <begin position="124"/>
        <end position="142"/>
    </location>
</feature>
<dbReference type="Pfam" id="PF00892">
    <property type="entry name" value="EamA"/>
    <property type="match status" value="2"/>
</dbReference>
<dbReference type="InterPro" id="IPR037185">
    <property type="entry name" value="EmrE-like"/>
</dbReference>
<feature type="transmembrane region" description="Helical" evidence="7">
    <location>
        <begin position="182"/>
        <end position="200"/>
    </location>
</feature>
<feature type="transmembrane region" description="Helical" evidence="7">
    <location>
        <begin position="154"/>
        <end position="175"/>
    </location>
</feature>
<sequence length="300" mass="32076">MEKNKVAFISDLMLAAVALIWGLGFPVTQMAIDAQLSSGLIVALRFLIAAAVMGIIFRREARTITPRDALLGCVAGLILGMAFLLQVMGQSMTTPSNSAFLTSLNVIIVPFLSWGFFHQRPTRKMLLVALGCLVGALVLTLSPGEGLQLGFGDLLVLCCAVAFSLHISYLGWVAGRIEVKKLTFLQMLTAGCLGGLYTLAFELPQIAEADFAAGWMPILYMGLLSTAFAFFAQTYAQKHTSPARAAVILGCEGLLGSIFSVLLGYEPLTVNLVVGGAIIFLSLLVMEVNPAALLRRRTAE</sequence>
<organism evidence="9 10">
    <name type="scientific">Hydrogenoanaerobacterium saccharovorans</name>
    <dbReference type="NCBI Taxonomy" id="474960"/>
    <lineage>
        <taxon>Bacteria</taxon>
        <taxon>Bacillati</taxon>
        <taxon>Bacillota</taxon>
        <taxon>Clostridia</taxon>
        <taxon>Eubacteriales</taxon>
        <taxon>Oscillospiraceae</taxon>
        <taxon>Hydrogenoanaerobacterium</taxon>
    </lineage>
</organism>
<dbReference type="RefSeq" id="WP_191392398.1">
    <property type="nucleotide sequence ID" value="NZ_JACSNR010000001.1"/>
</dbReference>
<feature type="transmembrane region" description="Helical" evidence="7">
    <location>
        <begin position="12"/>
        <end position="32"/>
    </location>
</feature>
<evidence type="ECO:0000256" key="1">
    <source>
        <dbReference type="ARBA" id="ARBA00004651"/>
    </source>
</evidence>
<dbReference type="InterPro" id="IPR051258">
    <property type="entry name" value="Diverse_Substrate_Transporter"/>
</dbReference>
<evidence type="ECO:0000259" key="8">
    <source>
        <dbReference type="Pfam" id="PF00892"/>
    </source>
</evidence>
<reference evidence="9 10" key="1">
    <citation type="journal article" date="2021" name="Sci. Rep.">
        <title>The distribution of antibiotic resistance genes in chicken gut microbiota commensals.</title>
        <authorList>
            <person name="Juricova H."/>
            <person name="Matiasovicova J."/>
            <person name="Kubasova T."/>
            <person name="Cejkova D."/>
            <person name="Rychlik I."/>
        </authorList>
    </citation>
    <scope>NUCLEOTIDE SEQUENCE [LARGE SCALE GENOMIC DNA]</scope>
    <source>
        <strain evidence="9 10">An564</strain>
    </source>
</reference>
<keyword evidence="5 7" id="KW-1133">Transmembrane helix</keyword>